<dbReference type="Proteomes" id="UP000501427">
    <property type="component" value="Chromosome"/>
</dbReference>
<dbReference type="AlphaFoldDB" id="A0A6M4YG11"/>
<organism evidence="1 2">
    <name type="scientific">Aeromonas media</name>
    <dbReference type="NCBI Taxonomy" id="651"/>
    <lineage>
        <taxon>Bacteria</taxon>
        <taxon>Pseudomonadati</taxon>
        <taxon>Pseudomonadota</taxon>
        <taxon>Gammaproteobacteria</taxon>
        <taxon>Aeromonadales</taxon>
        <taxon>Aeromonadaceae</taxon>
        <taxon>Aeromonas</taxon>
    </lineage>
</organism>
<dbReference type="RefSeq" id="WP_171276287.1">
    <property type="nucleotide sequence ID" value="NZ_CAWPJG010000001.1"/>
</dbReference>
<reference evidence="1 2" key="1">
    <citation type="submission" date="2019-03" db="EMBL/GenBank/DDBJ databases">
        <title>Novel transposon Tn6433 accelerates the dissemination of tet(E) in Aeromonas from aerobic biofilm under oxytetracycline stress.</title>
        <authorList>
            <person name="Shi Y."/>
            <person name="Tian Z."/>
            <person name="Zhang Y."/>
            <person name="Zhang H."/>
            <person name="Yang M."/>
        </authorList>
    </citation>
    <scope>NUCLEOTIDE SEQUENCE [LARGE SCALE GENOMIC DNA]</scope>
    <source>
        <strain evidence="1 2">T0.1-19</strain>
    </source>
</reference>
<proteinExistence type="predicted"/>
<sequence>MILTLILLSIGALLFLVIAYNVVQQYKQKAEADKRQAIARHKAVADETEEVLLNVNLVPFSKNMVLLQHRILDAYRAIVQVMPNPQVKQRIIDVQTQIKNVQENYSSQDEGHFKTPESDRQAIQMLQLAKKMRAVLRVEHNKGKIDPQGFAQEDRRLELMQLKINIANLIKRAMDAQIQGQYGTCRQLYTKGLGALANVSDKDPYLLAREEDMRQGMRQLEEHLQQHSEKELQNIKDKEADELDVLFQPKKKW</sequence>
<evidence type="ECO:0000313" key="2">
    <source>
        <dbReference type="Proteomes" id="UP000501427"/>
    </source>
</evidence>
<gene>
    <name evidence="1" type="ORF">E4184_12795</name>
</gene>
<protein>
    <submittedName>
        <fullName evidence="1">DNA repair protein</fullName>
    </submittedName>
</protein>
<accession>A0A6M4YG11</accession>
<name>A0A6M4YG11_AERME</name>
<evidence type="ECO:0000313" key="1">
    <source>
        <dbReference type="EMBL" id="QJT22202.1"/>
    </source>
</evidence>
<dbReference type="EMBL" id="CP038441">
    <property type="protein sequence ID" value="QJT22202.1"/>
    <property type="molecule type" value="Genomic_DNA"/>
</dbReference>